<protein>
    <recommendedName>
        <fullName evidence="2">Gluconate 2-dehydrogenase subunit 3 family protein</fullName>
    </recommendedName>
</protein>
<gene>
    <name evidence="1" type="ORF">NOCA2540044</name>
</gene>
<dbReference type="EMBL" id="CZKA01000050">
    <property type="protein sequence ID" value="CUR58787.1"/>
    <property type="molecule type" value="Genomic_DNA"/>
</dbReference>
<evidence type="ECO:0008006" key="2">
    <source>
        <dbReference type="Google" id="ProtNLM"/>
    </source>
</evidence>
<organism evidence="1">
    <name type="scientific">metagenome</name>
    <dbReference type="NCBI Taxonomy" id="256318"/>
    <lineage>
        <taxon>unclassified sequences</taxon>
        <taxon>metagenomes</taxon>
    </lineage>
</organism>
<proteinExistence type="predicted"/>
<evidence type="ECO:0000313" key="1">
    <source>
        <dbReference type="EMBL" id="CUR58787.1"/>
    </source>
</evidence>
<reference evidence="1" key="1">
    <citation type="submission" date="2015-08" db="EMBL/GenBank/DDBJ databases">
        <authorList>
            <person name="Babu N.S."/>
            <person name="Beckwith C.J."/>
            <person name="Beseler K.G."/>
            <person name="Brison A."/>
            <person name="Carone J.V."/>
            <person name="Caskin T.P."/>
            <person name="Diamond M."/>
            <person name="Durham M.E."/>
            <person name="Foxe J.M."/>
            <person name="Go M."/>
            <person name="Henderson B.A."/>
            <person name="Jones I.B."/>
            <person name="McGettigan J.A."/>
            <person name="Micheletti S.J."/>
            <person name="Nasrallah M.E."/>
            <person name="Ortiz D."/>
            <person name="Piller C.R."/>
            <person name="Privatt S.R."/>
            <person name="Schneider S.L."/>
            <person name="Sharp S."/>
            <person name="Smith T.C."/>
            <person name="Stanton J.D."/>
            <person name="Ullery H.E."/>
            <person name="Wilson R.J."/>
            <person name="Serrano M.G."/>
            <person name="Buck G."/>
            <person name="Lee V."/>
            <person name="Wang Y."/>
            <person name="Carvalho R."/>
            <person name="Voegtly L."/>
            <person name="Shi R."/>
            <person name="Duckworth R."/>
            <person name="Johnson A."/>
            <person name="Loviza R."/>
            <person name="Walstead R."/>
            <person name="Shah Z."/>
            <person name="Kiflezghi M."/>
            <person name="Wade K."/>
            <person name="Ball S.L."/>
            <person name="Bradley K.W."/>
            <person name="Asai D.J."/>
            <person name="Bowman C.A."/>
            <person name="Russell D.A."/>
            <person name="Pope W.H."/>
            <person name="Jacobs-Sera D."/>
            <person name="Hendrix R.W."/>
            <person name="Hatfull G.F."/>
        </authorList>
    </citation>
    <scope>NUCLEOTIDE SEQUENCE</scope>
</reference>
<name>A0A2P2C9W0_9ZZZZ</name>
<sequence length="158" mass="17317">MAAAFPHTSRPGFHGLTLSPELSAYLAQLATALIPGDETYPSADEAQVVTFIQDRAAPDDLATLERLRREWNLADAPEVGSTLTELETGDPALFAYVTELVYHAYYSSRRVLAAMADRGYGYHGAPQPLGYAITETMAVPRRPRGSYVATEDVRRVSR</sequence>
<dbReference type="AlphaFoldDB" id="A0A2P2C9W0"/>
<accession>A0A2P2C9W0</accession>